<reference evidence="2 3" key="1">
    <citation type="submission" date="2021-05" db="EMBL/GenBank/DDBJ databases">
        <title>Culturable bacteria isolated from Daya Bay.</title>
        <authorList>
            <person name="Zheng W."/>
            <person name="Yu S."/>
            <person name="Huang Y."/>
        </authorList>
    </citation>
    <scope>NUCLEOTIDE SEQUENCE [LARGE SCALE GENOMIC DNA]</scope>
    <source>
        <strain evidence="2 3">DP4N28-5</strain>
    </source>
</reference>
<evidence type="ECO:0000259" key="1">
    <source>
        <dbReference type="Pfam" id="PF00565"/>
    </source>
</evidence>
<organism evidence="2 3">
    <name type="scientific">Maritimibacter dapengensis</name>
    <dbReference type="NCBI Taxonomy" id="2836868"/>
    <lineage>
        <taxon>Bacteria</taxon>
        <taxon>Pseudomonadati</taxon>
        <taxon>Pseudomonadota</taxon>
        <taxon>Alphaproteobacteria</taxon>
        <taxon>Rhodobacterales</taxon>
        <taxon>Roseobacteraceae</taxon>
        <taxon>Maritimibacter</taxon>
    </lineage>
</organism>
<proteinExistence type="predicted"/>
<sequence length="163" mass="17709">MSALFGLAVAGPVRAQSEAGEIRGMAEVIDADVLSFGNQRVILWGIDAPERPQTCRLNGEFWGCYDVAFRKLQLLAGRGEVVCRFHGEPDPLGRQYGVCESGGEDLNAEMVRAGLALAFAEQTDAYMGQMAEAITAGAGLWQPGATFEEPWEFRRRETPGGLR</sequence>
<comment type="caution">
    <text evidence="2">The sequence shown here is derived from an EMBL/GenBank/DDBJ whole genome shotgun (WGS) entry which is preliminary data.</text>
</comment>
<keyword evidence="3" id="KW-1185">Reference proteome</keyword>
<accession>A0ABS6T0E0</accession>
<evidence type="ECO:0000313" key="2">
    <source>
        <dbReference type="EMBL" id="MBV7378450.1"/>
    </source>
</evidence>
<dbReference type="EMBL" id="JAHUZE010000001">
    <property type="protein sequence ID" value="MBV7378450.1"/>
    <property type="molecule type" value="Genomic_DNA"/>
</dbReference>
<dbReference type="InterPro" id="IPR016071">
    <property type="entry name" value="Staphylococal_nuclease_OB-fold"/>
</dbReference>
<gene>
    <name evidence="2" type="ORF">KJP28_05895</name>
</gene>
<evidence type="ECO:0000313" key="3">
    <source>
        <dbReference type="Proteomes" id="UP000756530"/>
    </source>
</evidence>
<feature type="domain" description="TNase-like" evidence="1">
    <location>
        <begin position="40"/>
        <end position="142"/>
    </location>
</feature>
<name>A0ABS6T0E0_9RHOB</name>
<dbReference type="Pfam" id="PF00565">
    <property type="entry name" value="SNase"/>
    <property type="match status" value="1"/>
</dbReference>
<dbReference type="Proteomes" id="UP000756530">
    <property type="component" value="Unassembled WGS sequence"/>
</dbReference>
<dbReference type="RefSeq" id="WP_218391578.1">
    <property type="nucleotide sequence ID" value="NZ_JAHUZE010000001.1"/>
</dbReference>
<protein>
    <submittedName>
        <fullName evidence="2">Thermonuclease family protein</fullName>
    </submittedName>
</protein>